<accession>A0A4Y8WAY1</accession>
<gene>
    <name evidence="1" type="ORF">ELS82_22150</name>
</gene>
<sequence length="363" mass="41159">MSDIIDNELLRYVEYLQTQLVTEGSEPFLNGERDWFIKSRTTLQQALKDKVPENDLDGSHKKNALLSRLDNFEPATKYDSFFPSEIFSQVLEDVINIYANLGINLDVEVELYNSPSMTVGAHARPSLYGHAIFAGAGTTSFCNYWAKIYTTISLGAAQRGMSVFEEAAVNDTITDLNIAIDAFRLCVHYGYIGTVRGFGRLEQPQEMHADRAILVHSMEVFIVAHEFYHLYLEEKYPESNGIPPDHTEKDVEELCDAMALAVVTTYGIEKNNIYASHLLGPLLFFSSLELCEKVKNVINPDVTITSDSHPTASERVAFIHSFVAQGDFPTYLYESLDYMTRLTQIVNERVFFLLDVFQRQNVR</sequence>
<dbReference type="RefSeq" id="WP_134837382.1">
    <property type="nucleotide sequence ID" value="NZ_SATR01000066.1"/>
</dbReference>
<dbReference type="Proteomes" id="UP000297753">
    <property type="component" value="Unassembled WGS sequence"/>
</dbReference>
<dbReference type="EMBL" id="SATR01000066">
    <property type="protein sequence ID" value="TFH89441.1"/>
    <property type="molecule type" value="Genomic_DNA"/>
</dbReference>
<reference evidence="1 2" key="1">
    <citation type="submission" date="2019-01" db="EMBL/GenBank/DDBJ databases">
        <title>Vibrio BEI176 sp. nov, a marine bacterium isolated from China: eastern marignal seas.</title>
        <authorList>
            <person name="Li B."/>
        </authorList>
    </citation>
    <scope>NUCLEOTIDE SEQUENCE [LARGE SCALE GENOMIC DNA]</scope>
    <source>
        <strain evidence="1 2">BEI176</strain>
    </source>
</reference>
<organism evidence="1 2">
    <name type="scientific">Vibrio ouci</name>
    <dbReference type="NCBI Taxonomy" id="2499078"/>
    <lineage>
        <taxon>Bacteria</taxon>
        <taxon>Pseudomonadati</taxon>
        <taxon>Pseudomonadota</taxon>
        <taxon>Gammaproteobacteria</taxon>
        <taxon>Vibrionales</taxon>
        <taxon>Vibrionaceae</taxon>
        <taxon>Vibrio</taxon>
    </lineage>
</organism>
<proteinExistence type="predicted"/>
<dbReference type="OrthoDB" id="9155403at2"/>
<dbReference type="AlphaFoldDB" id="A0A4Y8WAY1"/>
<keyword evidence="2" id="KW-1185">Reference proteome</keyword>
<evidence type="ECO:0000313" key="2">
    <source>
        <dbReference type="Proteomes" id="UP000297753"/>
    </source>
</evidence>
<evidence type="ECO:0000313" key="1">
    <source>
        <dbReference type="EMBL" id="TFH89441.1"/>
    </source>
</evidence>
<comment type="caution">
    <text evidence="1">The sequence shown here is derived from an EMBL/GenBank/DDBJ whole genome shotgun (WGS) entry which is preliminary data.</text>
</comment>
<name>A0A4Y8WAY1_9VIBR</name>
<protein>
    <submittedName>
        <fullName evidence="1">Uncharacterized protein</fullName>
    </submittedName>
</protein>